<dbReference type="GO" id="GO:1904680">
    <property type="term" value="F:peptide transmembrane transporter activity"/>
    <property type="evidence" value="ECO:0007669"/>
    <property type="project" value="TreeGrafter"/>
</dbReference>
<organism evidence="5 7">
    <name type="scientific">Tepidimonas ignava</name>
    <dbReference type="NCBI Taxonomy" id="114249"/>
    <lineage>
        <taxon>Bacteria</taxon>
        <taxon>Pseudomonadati</taxon>
        <taxon>Pseudomonadota</taxon>
        <taxon>Betaproteobacteria</taxon>
        <taxon>Burkholderiales</taxon>
        <taxon>Tepidimonas</taxon>
    </lineage>
</organism>
<name>A0A4R3LLF6_9BURK</name>
<dbReference type="Proteomes" id="UP000315577">
    <property type="component" value="Unassembled WGS sequence"/>
</dbReference>
<dbReference type="Proteomes" id="UP000295536">
    <property type="component" value="Unassembled WGS sequence"/>
</dbReference>
<evidence type="ECO:0000313" key="8">
    <source>
        <dbReference type="Proteomes" id="UP000315577"/>
    </source>
</evidence>
<dbReference type="OrthoDB" id="9801799at2"/>
<dbReference type="PANTHER" id="PTHR30290:SF64">
    <property type="entry name" value="ABC TRANSPORTER PERIPLASMIC BINDING PROTEIN"/>
    <property type="match status" value="1"/>
</dbReference>
<dbReference type="RefSeq" id="WP_132961543.1">
    <property type="nucleotide sequence ID" value="NZ_SMAH01000002.1"/>
</dbReference>
<feature type="domain" description="Solute-binding protein family 5" evidence="4">
    <location>
        <begin position="149"/>
        <end position="561"/>
    </location>
</feature>
<dbReference type="GO" id="GO:0030288">
    <property type="term" value="C:outer membrane-bounded periplasmic space"/>
    <property type="evidence" value="ECO:0007669"/>
    <property type="project" value="TreeGrafter"/>
</dbReference>
<keyword evidence="3" id="KW-0812">Transmembrane</keyword>
<reference evidence="6 8" key="2">
    <citation type="submission" date="2019-07" db="EMBL/GenBank/DDBJ databases">
        <title>Tepidimonas ignava SPS-1037 draft genome.</title>
        <authorList>
            <person name="Da Costa M.S."/>
            <person name="Froufe H.J.C."/>
            <person name="Egas C."/>
            <person name="Albuquerque L."/>
        </authorList>
    </citation>
    <scope>NUCLEOTIDE SEQUENCE [LARGE SCALE GENOMIC DNA]</scope>
    <source>
        <strain evidence="6 8">SPS-1037</strain>
    </source>
</reference>
<keyword evidence="3" id="KW-1133">Transmembrane helix</keyword>
<accession>A0A4R3LLF6</accession>
<dbReference type="GO" id="GO:0042884">
    <property type="term" value="P:microcin transport"/>
    <property type="evidence" value="ECO:0007669"/>
    <property type="project" value="TreeGrafter"/>
</dbReference>
<dbReference type="InterPro" id="IPR030678">
    <property type="entry name" value="Peptide/Ni-bd"/>
</dbReference>
<dbReference type="AlphaFoldDB" id="A0A4R3LLF6"/>
<gene>
    <name evidence="6" type="primary">hbpA_1</name>
    <name evidence="5" type="ORF">EDC36_10271</name>
    <name evidence="6" type="ORF">Tigna_00224</name>
</gene>
<keyword evidence="3" id="KW-0472">Membrane</keyword>
<reference evidence="5 7" key="1">
    <citation type="submission" date="2019-03" db="EMBL/GenBank/DDBJ databases">
        <title>Genomic Encyclopedia of Type Strains, Phase IV (KMG-IV): sequencing the most valuable type-strain genomes for metagenomic binning, comparative biology and taxonomic classification.</title>
        <authorList>
            <person name="Goeker M."/>
        </authorList>
    </citation>
    <scope>NUCLEOTIDE SEQUENCE [LARGE SCALE GENOMIC DNA]</scope>
    <source>
        <strain evidence="5 7">DSM 12034</strain>
    </source>
</reference>
<dbReference type="GO" id="GO:0015833">
    <property type="term" value="P:peptide transport"/>
    <property type="evidence" value="ECO:0007669"/>
    <property type="project" value="TreeGrafter"/>
</dbReference>
<feature type="compositionally biased region" description="Basic and acidic residues" evidence="2">
    <location>
        <begin position="1"/>
        <end position="10"/>
    </location>
</feature>
<comment type="caution">
    <text evidence="5">The sequence shown here is derived from an EMBL/GenBank/DDBJ whole genome shotgun (WGS) entry which is preliminary data.</text>
</comment>
<dbReference type="PIRSF" id="PIRSF002741">
    <property type="entry name" value="MppA"/>
    <property type="match status" value="1"/>
</dbReference>
<dbReference type="SUPFAM" id="SSF53850">
    <property type="entry name" value="Periplasmic binding protein-like II"/>
    <property type="match status" value="1"/>
</dbReference>
<evidence type="ECO:0000313" key="6">
    <source>
        <dbReference type="EMBL" id="TSE24221.1"/>
    </source>
</evidence>
<dbReference type="Gene3D" id="3.40.190.10">
    <property type="entry name" value="Periplasmic binding protein-like II"/>
    <property type="match status" value="1"/>
</dbReference>
<evidence type="ECO:0000313" key="7">
    <source>
        <dbReference type="Proteomes" id="UP000295536"/>
    </source>
</evidence>
<dbReference type="EMBL" id="VJNC01000001">
    <property type="protein sequence ID" value="TSE24221.1"/>
    <property type="molecule type" value="Genomic_DNA"/>
</dbReference>
<dbReference type="PANTHER" id="PTHR30290">
    <property type="entry name" value="PERIPLASMIC BINDING COMPONENT OF ABC TRANSPORTER"/>
    <property type="match status" value="1"/>
</dbReference>
<keyword evidence="8" id="KW-1185">Reference proteome</keyword>
<evidence type="ECO:0000313" key="5">
    <source>
        <dbReference type="EMBL" id="TCS99394.1"/>
    </source>
</evidence>
<evidence type="ECO:0000259" key="4">
    <source>
        <dbReference type="Pfam" id="PF00496"/>
    </source>
</evidence>
<dbReference type="InterPro" id="IPR039424">
    <property type="entry name" value="SBP_5"/>
</dbReference>
<dbReference type="Pfam" id="PF00496">
    <property type="entry name" value="SBP_bac_5"/>
    <property type="match status" value="1"/>
</dbReference>
<dbReference type="InterPro" id="IPR000914">
    <property type="entry name" value="SBP_5_dom"/>
</dbReference>
<evidence type="ECO:0000256" key="1">
    <source>
        <dbReference type="ARBA" id="ARBA00022729"/>
    </source>
</evidence>
<dbReference type="EMBL" id="SMAH01000002">
    <property type="protein sequence ID" value="TCS99394.1"/>
    <property type="molecule type" value="Genomic_DNA"/>
</dbReference>
<evidence type="ECO:0000256" key="2">
    <source>
        <dbReference type="SAM" id="MobiDB-lite"/>
    </source>
</evidence>
<dbReference type="Gene3D" id="3.10.105.10">
    <property type="entry name" value="Dipeptide-binding Protein, Domain 3"/>
    <property type="match status" value="1"/>
</dbReference>
<dbReference type="CDD" id="cd08497">
    <property type="entry name" value="MbnE-like"/>
    <property type="match status" value="1"/>
</dbReference>
<feature type="transmembrane region" description="Helical" evidence="3">
    <location>
        <begin position="54"/>
        <end position="77"/>
    </location>
</feature>
<keyword evidence="1" id="KW-0732">Signal</keyword>
<sequence length="659" mass="73624">MHVNASDRRLPPRGRPVPGGVPATDGVGPRTRTPPGTGQTWPGGVRRWRVAAGVWLLGAWAWLALPVAWAAHGYALWGHLKYPADFAHFDYVNPHAPKGGELRLVSNSRASTFDKYNPFTLRGNAPAYVSDLVFDTLLVGAADEVGAAYGLLAEDVQVAPDGLSATFRLRREARFHHGKPVLAEDVRHTFETLVGPHTSPVYKTLLADVAGVDVLDERTVRFRFRQPNRELPLTVGGLPIFSRDWGVDPATGRRKPFNEVVMDHPIGSGPYRIGPVKFGRDITYVRDPHYWARDLPVRRGTFNFDRITVKIYKDNTARLEALKAGEFDLMRFFSAGDWARRVKGKRFDTGELVKAEFRHRLPTGFQSYVLNTRRAPLDDIRVRQALALALDFEWMNERLFYGSYERVRGLFGNTACAAQGEPDEAQARLLRPWLGTLPPAVLGPMAEPPRAGTPQALRANLKAAQALLREAGWTYRDGALRNARGEPLVLEYLDSNEAGARVVTPWQHNLARIGVQLRYRAVDFALYQQRLRTFDFDIVTLAFGGTHSPGAEYADLFGSAAARTEDSGNFTGLANPAVDDLIERMVRAKREEDFLAACRALDRAVAHLHVLIPQWSAPTHRMAYNAWRLDRPAHMPPYASGEGWAIETWWARPEARGAR</sequence>
<dbReference type="GO" id="GO:0043190">
    <property type="term" value="C:ATP-binding cassette (ABC) transporter complex"/>
    <property type="evidence" value="ECO:0007669"/>
    <property type="project" value="InterPro"/>
</dbReference>
<evidence type="ECO:0000256" key="3">
    <source>
        <dbReference type="SAM" id="Phobius"/>
    </source>
</evidence>
<proteinExistence type="predicted"/>
<feature type="compositionally biased region" description="Low complexity" evidence="2">
    <location>
        <begin position="16"/>
        <end position="42"/>
    </location>
</feature>
<protein>
    <submittedName>
        <fullName evidence="6">Heme-binding protein A</fullName>
    </submittedName>
    <submittedName>
        <fullName evidence="5">Microcin C transport system substrate-binding protein</fullName>
    </submittedName>
</protein>
<feature type="region of interest" description="Disordered" evidence="2">
    <location>
        <begin position="1"/>
        <end position="42"/>
    </location>
</feature>